<comment type="caution">
    <text evidence="5">The sequence shown here is derived from an EMBL/GenBank/DDBJ whole genome shotgun (WGS) entry which is preliminary data.</text>
</comment>
<feature type="region of interest" description="Disordered" evidence="2">
    <location>
        <begin position="462"/>
        <end position="495"/>
    </location>
</feature>
<dbReference type="GO" id="GO:0034338">
    <property type="term" value="F:short-chain carboxylesterase activity"/>
    <property type="evidence" value="ECO:0007669"/>
    <property type="project" value="TreeGrafter"/>
</dbReference>
<organism evidence="5 6">
    <name type="scientific">Ceratodon purpureus</name>
    <name type="common">Fire moss</name>
    <name type="synonym">Dicranum purpureum</name>
    <dbReference type="NCBI Taxonomy" id="3225"/>
    <lineage>
        <taxon>Eukaryota</taxon>
        <taxon>Viridiplantae</taxon>
        <taxon>Streptophyta</taxon>
        <taxon>Embryophyta</taxon>
        <taxon>Bryophyta</taxon>
        <taxon>Bryophytina</taxon>
        <taxon>Bryopsida</taxon>
        <taxon>Dicranidae</taxon>
        <taxon>Pseudoditrichales</taxon>
        <taxon>Ditrichaceae</taxon>
        <taxon>Ceratodon</taxon>
    </lineage>
</organism>
<evidence type="ECO:0000313" key="5">
    <source>
        <dbReference type="EMBL" id="KAG0587589.1"/>
    </source>
</evidence>
<reference evidence="5" key="1">
    <citation type="submission" date="2020-06" db="EMBL/GenBank/DDBJ databases">
        <title>WGS assembly of Ceratodon purpureus strain R40.</title>
        <authorList>
            <person name="Carey S.B."/>
            <person name="Jenkins J."/>
            <person name="Shu S."/>
            <person name="Lovell J.T."/>
            <person name="Sreedasyam A."/>
            <person name="Maumus F."/>
            <person name="Tiley G.P."/>
            <person name="Fernandez-Pozo N."/>
            <person name="Barry K."/>
            <person name="Chen C."/>
            <person name="Wang M."/>
            <person name="Lipzen A."/>
            <person name="Daum C."/>
            <person name="Saski C.A."/>
            <person name="Payton A.C."/>
            <person name="Mcbreen J.C."/>
            <person name="Conrad R.E."/>
            <person name="Kollar L.M."/>
            <person name="Olsson S."/>
            <person name="Huttunen S."/>
            <person name="Landis J.B."/>
            <person name="Wickett N.J."/>
            <person name="Johnson M.G."/>
            <person name="Rensing S.A."/>
            <person name="Grimwood J."/>
            <person name="Schmutz J."/>
            <person name="Mcdaniel S.F."/>
        </authorList>
    </citation>
    <scope>NUCLEOTIDE SEQUENCE</scope>
    <source>
        <strain evidence="5">R40</strain>
    </source>
</reference>
<feature type="domain" description="AB hydrolase-1" evidence="4">
    <location>
        <begin position="194"/>
        <end position="431"/>
    </location>
</feature>
<dbReference type="SUPFAM" id="SSF53474">
    <property type="entry name" value="alpha/beta-Hydrolases"/>
    <property type="match status" value="1"/>
</dbReference>
<comment type="similarity">
    <text evidence="1">Belongs to the AB hydrolase superfamily. AB hydrolase 4 family.</text>
</comment>
<keyword evidence="3" id="KW-0472">Membrane</keyword>
<evidence type="ECO:0000313" key="6">
    <source>
        <dbReference type="Proteomes" id="UP000822688"/>
    </source>
</evidence>
<proteinExistence type="inferred from homology"/>
<dbReference type="Proteomes" id="UP000822688">
    <property type="component" value="Chromosome 2"/>
</dbReference>
<dbReference type="InterPro" id="IPR050960">
    <property type="entry name" value="AB_hydrolase_4_sf"/>
</dbReference>
<dbReference type="AlphaFoldDB" id="A0A8T0IXF3"/>
<dbReference type="Pfam" id="PF00561">
    <property type="entry name" value="Abhydrolase_1"/>
    <property type="match status" value="1"/>
</dbReference>
<evidence type="ECO:0000259" key="4">
    <source>
        <dbReference type="Pfam" id="PF00561"/>
    </source>
</evidence>
<keyword evidence="3" id="KW-0812">Transmembrane</keyword>
<evidence type="ECO:0000256" key="1">
    <source>
        <dbReference type="ARBA" id="ARBA00010884"/>
    </source>
</evidence>
<dbReference type="InterPro" id="IPR000073">
    <property type="entry name" value="AB_hydrolase_1"/>
</dbReference>
<protein>
    <recommendedName>
        <fullName evidence="4">AB hydrolase-1 domain-containing protein</fullName>
    </recommendedName>
</protein>
<gene>
    <name evidence="5" type="ORF">KC19_2G175400</name>
</gene>
<dbReference type="GO" id="GO:0047372">
    <property type="term" value="F:monoacylglycerol lipase activity"/>
    <property type="evidence" value="ECO:0007669"/>
    <property type="project" value="TreeGrafter"/>
</dbReference>
<accession>A0A8T0IXF3</accession>
<evidence type="ECO:0000256" key="2">
    <source>
        <dbReference type="SAM" id="MobiDB-lite"/>
    </source>
</evidence>
<evidence type="ECO:0000256" key="3">
    <source>
        <dbReference type="SAM" id="Phobius"/>
    </source>
</evidence>
<dbReference type="PANTHER" id="PTHR10794:SF84">
    <property type="entry name" value="ESTERASE_LIPASE_THIOESTERASE FAMILY PROTEIN"/>
    <property type="match status" value="1"/>
</dbReference>
<keyword evidence="3" id="KW-1133">Transmembrane helix</keyword>
<feature type="transmembrane region" description="Helical" evidence="3">
    <location>
        <begin position="88"/>
        <end position="107"/>
    </location>
</feature>
<dbReference type="InterPro" id="IPR029058">
    <property type="entry name" value="AB_hydrolase_fold"/>
</dbReference>
<sequence>MPVAAPSMLSSSFLGSCYSPLVPSPLLERRFVRHLSCRGGARCGLRELPKWSTHPGGCLPSLGHGREFRPSLDLVQFKGRAREVTAQAGISFLLPALGVGVFAWIMAKVLESKALEIIGGGSALNASLLPKLTELEKPYKPYPLLSNRHVETIFATYFRSLPKLTYRRECLTMVDGGTVALDWPQPEVQDPKAVLILLPGLTGGSDDSYVQHFAQRARSKGWAVVVFNSRGCAEAPVTTPQIQSALFTDDMGQVVKHIASLFPSLRVYATGWSVGANILVRYLGQEGESCPLSGAVSLCNVFDLEISSEDFHKGFCRVYNLALAKGLLEMYTKNAHLFKNGGKDFNFPLIENAKTIREFDDGLTRVVFGHKSVDEYYFKASSCRSIKDVRVPLLCVQALTDPIAPERAIPRADCEANPNCLLVITPYGGHLGWVAGPEAPFGCPWTDPLAMQYLEALEEAATDSPGFTKAQEDDGGVELASVSTRKSTERPGLME</sequence>
<dbReference type="PANTHER" id="PTHR10794">
    <property type="entry name" value="ABHYDROLASE DOMAIN-CONTAINING PROTEIN"/>
    <property type="match status" value="1"/>
</dbReference>
<keyword evidence="6" id="KW-1185">Reference proteome</keyword>
<dbReference type="EMBL" id="CM026422">
    <property type="protein sequence ID" value="KAG0587589.1"/>
    <property type="molecule type" value="Genomic_DNA"/>
</dbReference>
<name>A0A8T0IXF3_CERPU</name>
<dbReference type="Gene3D" id="3.40.50.1820">
    <property type="entry name" value="alpha/beta hydrolase"/>
    <property type="match status" value="1"/>
</dbReference>